<reference evidence="1" key="1">
    <citation type="submission" date="2021-09" db="EMBL/GenBank/DDBJ databases">
        <authorList>
            <consortium name="AG Swart"/>
            <person name="Singh M."/>
            <person name="Singh A."/>
            <person name="Seah K."/>
            <person name="Emmerich C."/>
        </authorList>
    </citation>
    <scope>NUCLEOTIDE SEQUENCE</scope>
    <source>
        <strain evidence="1">ATCC30299</strain>
    </source>
</reference>
<keyword evidence="2" id="KW-1185">Reference proteome</keyword>
<gene>
    <name evidence="1" type="ORF">BSTOLATCC_MIC58109</name>
</gene>
<dbReference type="AlphaFoldDB" id="A0AAU9KIY7"/>
<name>A0AAU9KIY7_9CILI</name>
<dbReference type="EMBL" id="CAJZBQ010000056">
    <property type="protein sequence ID" value="CAG9333294.1"/>
    <property type="molecule type" value="Genomic_DNA"/>
</dbReference>
<evidence type="ECO:0000313" key="2">
    <source>
        <dbReference type="Proteomes" id="UP001162131"/>
    </source>
</evidence>
<accession>A0AAU9KIY7</accession>
<protein>
    <submittedName>
        <fullName evidence="1">Uncharacterized protein</fullName>
    </submittedName>
</protein>
<organism evidence="1 2">
    <name type="scientific">Blepharisma stoltei</name>
    <dbReference type="NCBI Taxonomy" id="1481888"/>
    <lineage>
        <taxon>Eukaryota</taxon>
        <taxon>Sar</taxon>
        <taxon>Alveolata</taxon>
        <taxon>Ciliophora</taxon>
        <taxon>Postciliodesmatophora</taxon>
        <taxon>Heterotrichea</taxon>
        <taxon>Heterotrichida</taxon>
        <taxon>Blepharismidae</taxon>
        <taxon>Blepharisma</taxon>
    </lineage>
</organism>
<sequence>MGTSNSYSISIFLFNPSYIYKKKISLLFCYGAILEKWLSQNGKNLKMAEEEGHKNGSACERHWKFKKLILSIFVFIK</sequence>
<evidence type="ECO:0000313" key="1">
    <source>
        <dbReference type="EMBL" id="CAG9333294.1"/>
    </source>
</evidence>
<comment type="caution">
    <text evidence="1">The sequence shown here is derived from an EMBL/GenBank/DDBJ whole genome shotgun (WGS) entry which is preliminary data.</text>
</comment>
<proteinExistence type="predicted"/>
<dbReference type="Proteomes" id="UP001162131">
    <property type="component" value="Unassembled WGS sequence"/>
</dbReference>